<keyword evidence="1" id="KW-0812">Transmembrane</keyword>
<feature type="transmembrane region" description="Helical" evidence="1">
    <location>
        <begin position="28"/>
        <end position="54"/>
    </location>
</feature>
<keyword evidence="1" id="KW-1133">Transmembrane helix</keyword>
<organism evidence="2 3">
    <name type="scientific">Microtetraspora glauca</name>
    <dbReference type="NCBI Taxonomy" id="1996"/>
    <lineage>
        <taxon>Bacteria</taxon>
        <taxon>Bacillati</taxon>
        <taxon>Actinomycetota</taxon>
        <taxon>Actinomycetes</taxon>
        <taxon>Streptosporangiales</taxon>
        <taxon>Streptosporangiaceae</taxon>
        <taxon>Microtetraspora</taxon>
    </lineage>
</organism>
<evidence type="ECO:0000313" key="2">
    <source>
        <dbReference type="EMBL" id="MEV0968534.1"/>
    </source>
</evidence>
<gene>
    <name evidence="2" type="ORF">AB0I59_07860</name>
</gene>
<keyword evidence="1" id="KW-0472">Membrane</keyword>
<comment type="caution">
    <text evidence="2">The sequence shown here is derived from an EMBL/GenBank/DDBJ whole genome shotgun (WGS) entry which is preliminary data.</text>
</comment>
<name>A0ABV3GAC5_MICGL</name>
<dbReference type="EMBL" id="JBFALK010000003">
    <property type="protein sequence ID" value="MEV0968534.1"/>
    <property type="molecule type" value="Genomic_DNA"/>
</dbReference>
<protein>
    <submittedName>
        <fullName evidence="2">Uncharacterized protein</fullName>
    </submittedName>
</protein>
<dbReference type="RefSeq" id="WP_358131314.1">
    <property type="nucleotide sequence ID" value="NZ_JBFALK010000003.1"/>
</dbReference>
<evidence type="ECO:0000313" key="3">
    <source>
        <dbReference type="Proteomes" id="UP001551675"/>
    </source>
</evidence>
<evidence type="ECO:0000256" key="1">
    <source>
        <dbReference type="SAM" id="Phobius"/>
    </source>
</evidence>
<dbReference type="Proteomes" id="UP001551675">
    <property type="component" value="Unassembled WGS sequence"/>
</dbReference>
<sequence length="83" mass="9020">MRTVYVVTTVGTWRAEVRRLVLTALGPLLLALAVLGHLLVLVLGAADALVMAAIGVPRLAWCARPIVEEARAQWREILGEDFS</sequence>
<keyword evidence="3" id="KW-1185">Reference proteome</keyword>
<reference evidence="2 3" key="1">
    <citation type="submission" date="2024-06" db="EMBL/GenBank/DDBJ databases">
        <title>The Natural Products Discovery Center: Release of the First 8490 Sequenced Strains for Exploring Actinobacteria Biosynthetic Diversity.</title>
        <authorList>
            <person name="Kalkreuter E."/>
            <person name="Kautsar S.A."/>
            <person name="Yang D."/>
            <person name="Bader C.D."/>
            <person name="Teijaro C.N."/>
            <person name="Fluegel L."/>
            <person name="Davis C.M."/>
            <person name="Simpson J.R."/>
            <person name="Lauterbach L."/>
            <person name="Steele A.D."/>
            <person name="Gui C."/>
            <person name="Meng S."/>
            <person name="Li G."/>
            <person name="Viehrig K."/>
            <person name="Ye F."/>
            <person name="Su P."/>
            <person name="Kiefer A.F."/>
            <person name="Nichols A."/>
            <person name="Cepeda A.J."/>
            <person name="Yan W."/>
            <person name="Fan B."/>
            <person name="Jiang Y."/>
            <person name="Adhikari A."/>
            <person name="Zheng C.-J."/>
            <person name="Schuster L."/>
            <person name="Cowan T.M."/>
            <person name="Smanski M.J."/>
            <person name="Chevrette M.G."/>
            <person name="De Carvalho L.P.S."/>
            <person name="Shen B."/>
        </authorList>
    </citation>
    <scope>NUCLEOTIDE SEQUENCE [LARGE SCALE GENOMIC DNA]</scope>
    <source>
        <strain evidence="2 3">NPDC050100</strain>
    </source>
</reference>
<proteinExistence type="predicted"/>
<accession>A0ABV3GAC5</accession>